<keyword evidence="3" id="KW-1185">Reference proteome</keyword>
<dbReference type="SUPFAM" id="SSF54719">
    <property type="entry name" value="Fe,Mn superoxide dismutase (SOD), C-terminal domain"/>
    <property type="match status" value="1"/>
</dbReference>
<dbReference type="EMBL" id="KQ085917">
    <property type="protein sequence ID" value="KLO16383.1"/>
    <property type="molecule type" value="Genomic_DNA"/>
</dbReference>
<dbReference type="AlphaFoldDB" id="A0A0H2S3S2"/>
<dbReference type="GO" id="GO:0004784">
    <property type="term" value="F:superoxide dismutase activity"/>
    <property type="evidence" value="ECO:0007669"/>
    <property type="project" value="InterPro"/>
</dbReference>
<dbReference type="STRING" id="27342.A0A0H2S3S2"/>
<protein>
    <submittedName>
        <fullName evidence="2">Manganese and iron superoxide dismutase</fullName>
    </submittedName>
</protein>
<evidence type="ECO:0000313" key="2">
    <source>
        <dbReference type="EMBL" id="KLO16383.1"/>
    </source>
</evidence>
<name>A0A0H2S3S2_9AGAM</name>
<dbReference type="InterPro" id="IPR036324">
    <property type="entry name" value="Mn/Fe_SOD_N_sf"/>
</dbReference>
<accession>A0A0H2S3S2</accession>
<proteinExistence type="predicted"/>
<gene>
    <name evidence="2" type="ORF">SCHPADRAFT_901614</name>
</gene>
<dbReference type="GO" id="GO:0046872">
    <property type="term" value="F:metal ion binding"/>
    <property type="evidence" value="ECO:0007669"/>
    <property type="project" value="InterPro"/>
</dbReference>
<feature type="domain" description="Manganese/iron superoxide dismutase C-terminal" evidence="1">
    <location>
        <begin position="130"/>
        <end position="187"/>
    </location>
</feature>
<dbReference type="InParanoid" id="A0A0H2S3S2"/>
<dbReference type="InterPro" id="IPR019832">
    <property type="entry name" value="Mn/Fe_SOD_C"/>
</dbReference>
<dbReference type="SUPFAM" id="SSF46609">
    <property type="entry name" value="Fe,Mn superoxide dismutase (SOD), N-terminal domain"/>
    <property type="match status" value="1"/>
</dbReference>
<feature type="domain" description="Manganese/iron superoxide dismutase C-terminal" evidence="1">
    <location>
        <begin position="292"/>
        <end position="334"/>
    </location>
</feature>
<dbReference type="Pfam" id="PF02777">
    <property type="entry name" value="Sod_Fe_C"/>
    <property type="match status" value="2"/>
</dbReference>
<organism evidence="2 3">
    <name type="scientific">Schizopora paradoxa</name>
    <dbReference type="NCBI Taxonomy" id="27342"/>
    <lineage>
        <taxon>Eukaryota</taxon>
        <taxon>Fungi</taxon>
        <taxon>Dikarya</taxon>
        <taxon>Basidiomycota</taxon>
        <taxon>Agaricomycotina</taxon>
        <taxon>Agaricomycetes</taxon>
        <taxon>Hymenochaetales</taxon>
        <taxon>Schizoporaceae</taxon>
        <taxon>Schizopora</taxon>
    </lineage>
</organism>
<dbReference type="OrthoDB" id="275227at2759"/>
<dbReference type="Proteomes" id="UP000053477">
    <property type="component" value="Unassembled WGS sequence"/>
</dbReference>
<evidence type="ECO:0000313" key="3">
    <source>
        <dbReference type="Proteomes" id="UP000053477"/>
    </source>
</evidence>
<dbReference type="PANTHER" id="PTHR42769:SF3">
    <property type="entry name" value="SUPEROXIDE DISMUTASE [FE] 2, CHLOROPLASTIC"/>
    <property type="match status" value="1"/>
</dbReference>
<dbReference type="PANTHER" id="PTHR42769">
    <property type="entry name" value="SUPEROXIDE DISMUTASE"/>
    <property type="match status" value="1"/>
</dbReference>
<dbReference type="Gene3D" id="3.55.40.20">
    <property type="entry name" value="Iron/manganese superoxide dismutase, C-terminal domain"/>
    <property type="match status" value="2"/>
</dbReference>
<evidence type="ECO:0000259" key="1">
    <source>
        <dbReference type="Pfam" id="PF02777"/>
    </source>
</evidence>
<reference evidence="2 3" key="1">
    <citation type="submission" date="2015-04" db="EMBL/GenBank/DDBJ databases">
        <title>Complete genome sequence of Schizopora paradoxa KUC8140, a cosmopolitan wood degrader in East Asia.</title>
        <authorList>
            <consortium name="DOE Joint Genome Institute"/>
            <person name="Min B."/>
            <person name="Park H."/>
            <person name="Jang Y."/>
            <person name="Kim J.-J."/>
            <person name="Kim K.H."/>
            <person name="Pangilinan J."/>
            <person name="Lipzen A."/>
            <person name="Riley R."/>
            <person name="Grigoriev I.V."/>
            <person name="Spatafora J.W."/>
            <person name="Choi I.-G."/>
        </authorList>
    </citation>
    <scope>NUCLEOTIDE SEQUENCE [LARGE SCALE GENOMIC DNA]</scope>
    <source>
        <strain evidence="2 3">KUC8140</strain>
    </source>
</reference>
<sequence>MNSLRFQARAIARIGHRRHWLPVIPVRHAHARRELPYKVDQGVGEFLPPAAVQTLVEWQEGLLQNLNDQVKGTEHQNKTVLQTIIDTATDRDSTLAFNFASQALNNSFFMDYLKPPEAGKLNHEEGMATVLAARIREDFGGLDSLKSTVSATAMGMISSGWVWLATDQEGRLAVLPTFGAGTLLVRSRVQTLPGLSPVLMEAFGGERPVGGSEAHSGPNYLTRRSTLGGAAPHTTSPASGISSIPPRIDPHTPARSVSTAPPSIFDTAETLLRAQANSSAVTRKEYYEVGSRLCPLFCVSVHEHAWMSAGYGVWGKKEYLKRFWTALDWTKVSETYLSFANNARTRGF</sequence>
<dbReference type="InterPro" id="IPR036314">
    <property type="entry name" value="SOD_C_sf"/>
</dbReference>